<accession>A0A1I7AKY8</accession>
<organism evidence="1 2">
    <name type="scientific">Algoriphagus locisalis</name>
    <dbReference type="NCBI Taxonomy" id="305507"/>
    <lineage>
        <taxon>Bacteria</taxon>
        <taxon>Pseudomonadati</taxon>
        <taxon>Bacteroidota</taxon>
        <taxon>Cytophagia</taxon>
        <taxon>Cytophagales</taxon>
        <taxon>Cyclobacteriaceae</taxon>
        <taxon>Algoriphagus</taxon>
    </lineage>
</organism>
<dbReference type="AlphaFoldDB" id="A0A1I7AKY8"/>
<dbReference type="Proteomes" id="UP000199673">
    <property type="component" value="Unassembled WGS sequence"/>
</dbReference>
<dbReference type="STRING" id="305507.SAMN04489724_2045"/>
<gene>
    <name evidence="1" type="ORF">SAMN04489724_2045</name>
</gene>
<reference evidence="2" key="1">
    <citation type="submission" date="2016-10" db="EMBL/GenBank/DDBJ databases">
        <authorList>
            <person name="Varghese N."/>
            <person name="Submissions S."/>
        </authorList>
    </citation>
    <scope>NUCLEOTIDE SEQUENCE [LARGE SCALE GENOMIC DNA]</scope>
    <source>
        <strain evidence="2">DSM 23445</strain>
    </source>
</reference>
<name>A0A1I7AKY8_9BACT</name>
<evidence type="ECO:0000313" key="2">
    <source>
        <dbReference type="Proteomes" id="UP000199673"/>
    </source>
</evidence>
<keyword evidence="2" id="KW-1185">Reference proteome</keyword>
<dbReference type="EMBL" id="FPBF01000002">
    <property type="protein sequence ID" value="SFT75588.1"/>
    <property type="molecule type" value="Genomic_DNA"/>
</dbReference>
<evidence type="ECO:0000313" key="1">
    <source>
        <dbReference type="EMBL" id="SFT75588.1"/>
    </source>
</evidence>
<proteinExistence type="predicted"/>
<sequence length="54" mass="6087">MELKTFKKADNHQTTIKNESICNKGKINDSGSSVQFEAKNPSLFITFANFSDFN</sequence>
<protein>
    <submittedName>
        <fullName evidence="1">Uncharacterized protein</fullName>
    </submittedName>
</protein>